<dbReference type="Proteomes" id="UP000557307">
    <property type="component" value="Unassembled WGS sequence"/>
</dbReference>
<evidence type="ECO:0000256" key="1">
    <source>
        <dbReference type="ARBA" id="ARBA00022617"/>
    </source>
</evidence>
<dbReference type="InterPro" id="IPR009056">
    <property type="entry name" value="Cyt_c-like_dom"/>
</dbReference>
<feature type="domain" description="Cytochrome c" evidence="6">
    <location>
        <begin position="267"/>
        <end position="399"/>
    </location>
</feature>
<dbReference type="Gene3D" id="1.10.760.10">
    <property type="entry name" value="Cytochrome c-like domain"/>
    <property type="match status" value="1"/>
</dbReference>
<keyword evidence="3 4" id="KW-0408">Iron</keyword>
<dbReference type="InterPro" id="IPR036909">
    <property type="entry name" value="Cyt_c-like_dom_sf"/>
</dbReference>
<dbReference type="PANTHER" id="PTHR30600:SF4">
    <property type="entry name" value="CYTOCHROME C DOMAIN-CONTAINING PROTEIN"/>
    <property type="match status" value="1"/>
</dbReference>
<gene>
    <name evidence="7" type="ORF">HNQ92_005142</name>
</gene>
<sequence>MRKTTLSFLLSVASFVFAIIACKEMGPTAPREDELLDGPVAGLTPAQSARHLAGDIAFNDEIFTPETGLGPVFVANSCGSCHPGDGKGHPFTTLIRFGHTDSLGQNEFDHGFQIQNRAIPGYEPEQLPEGTPFAKFTPPSNSGLGYLELVSDEDILGMAAANAKNPDGVRGHPNWNLLPGYVTPRPNSRRQGDRYITRFGKKGSVYNLFHQTVVAYNQDMGITSTFDPSDVYTLKSIDPEVSDRKVRDVVFYLQTLKAPIQRNPDDPAVLRGQQLFVQTGCESCHKQTLKTGYSPVAALANTEFHPYTDLLLHNMGPGLDDGYTEGSAGGAEWRTPPLWGLGLAQNSQGGQVYLMHDGRARSIREAIRMHGGEAASIQKRFEEMPAASQADVIAFLKSL</sequence>
<dbReference type="PROSITE" id="PS51007">
    <property type="entry name" value="CYTC"/>
    <property type="match status" value="2"/>
</dbReference>
<dbReference type="PANTHER" id="PTHR30600">
    <property type="entry name" value="CYTOCHROME C PEROXIDASE-RELATED"/>
    <property type="match status" value="1"/>
</dbReference>
<feature type="chain" id="PRO_5032959897" evidence="5">
    <location>
        <begin position="19"/>
        <end position="399"/>
    </location>
</feature>
<comment type="caution">
    <text evidence="7">The sequence shown here is derived from an EMBL/GenBank/DDBJ whole genome shotgun (WGS) entry which is preliminary data.</text>
</comment>
<dbReference type="SUPFAM" id="SSF46626">
    <property type="entry name" value="Cytochrome c"/>
    <property type="match status" value="1"/>
</dbReference>
<evidence type="ECO:0000256" key="2">
    <source>
        <dbReference type="ARBA" id="ARBA00022723"/>
    </source>
</evidence>
<dbReference type="GO" id="GO:0009055">
    <property type="term" value="F:electron transfer activity"/>
    <property type="evidence" value="ECO:0007669"/>
    <property type="project" value="InterPro"/>
</dbReference>
<name>A0A840U4G0_9BACT</name>
<keyword evidence="5" id="KW-0732">Signal</keyword>
<dbReference type="GO" id="GO:0020037">
    <property type="term" value="F:heme binding"/>
    <property type="evidence" value="ECO:0007669"/>
    <property type="project" value="InterPro"/>
</dbReference>
<dbReference type="InterPro" id="IPR010538">
    <property type="entry name" value="DHOR"/>
</dbReference>
<dbReference type="InterPro" id="IPR051395">
    <property type="entry name" value="Cytochrome_c_Peroxidase/MauG"/>
</dbReference>
<dbReference type="GO" id="GO:0046872">
    <property type="term" value="F:metal ion binding"/>
    <property type="evidence" value="ECO:0007669"/>
    <property type="project" value="UniProtKB-KW"/>
</dbReference>
<dbReference type="RefSeq" id="WP_246440815.1">
    <property type="nucleotide sequence ID" value="NZ_JACHGF010000013.1"/>
</dbReference>
<keyword evidence="1 4" id="KW-0349">Heme</keyword>
<evidence type="ECO:0000259" key="6">
    <source>
        <dbReference type="PROSITE" id="PS51007"/>
    </source>
</evidence>
<keyword evidence="2 4" id="KW-0479">Metal-binding</keyword>
<dbReference type="AlphaFoldDB" id="A0A840U4G0"/>
<protein>
    <submittedName>
        <fullName evidence="7">CxxC motif-containing protein (DUF1111 family)</fullName>
    </submittedName>
</protein>
<evidence type="ECO:0000256" key="4">
    <source>
        <dbReference type="PROSITE-ProRule" id="PRU00433"/>
    </source>
</evidence>
<dbReference type="GO" id="GO:0004130">
    <property type="term" value="F:cytochrome-c peroxidase activity"/>
    <property type="evidence" value="ECO:0007669"/>
    <property type="project" value="TreeGrafter"/>
</dbReference>
<dbReference type="EMBL" id="JACHGF010000013">
    <property type="protein sequence ID" value="MBB5286980.1"/>
    <property type="molecule type" value="Genomic_DNA"/>
</dbReference>
<keyword evidence="8" id="KW-1185">Reference proteome</keyword>
<reference evidence="7 8" key="1">
    <citation type="submission" date="2020-08" db="EMBL/GenBank/DDBJ databases">
        <title>Genomic Encyclopedia of Type Strains, Phase IV (KMG-IV): sequencing the most valuable type-strain genomes for metagenomic binning, comparative biology and taxonomic classification.</title>
        <authorList>
            <person name="Goeker M."/>
        </authorList>
    </citation>
    <scope>NUCLEOTIDE SEQUENCE [LARGE SCALE GENOMIC DNA]</scope>
    <source>
        <strain evidence="7 8">DSM 105074</strain>
    </source>
</reference>
<evidence type="ECO:0000256" key="5">
    <source>
        <dbReference type="SAM" id="SignalP"/>
    </source>
</evidence>
<evidence type="ECO:0000256" key="3">
    <source>
        <dbReference type="ARBA" id="ARBA00023004"/>
    </source>
</evidence>
<organism evidence="7 8">
    <name type="scientific">Rhabdobacter roseus</name>
    <dbReference type="NCBI Taxonomy" id="1655419"/>
    <lineage>
        <taxon>Bacteria</taxon>
        <taxon>Pseudomonadati</taxon>
        <taxon>Bacteroidota</taxon>
        <taxon>Cytophagia</taxon>
        <taxon>Cytophagales</taxon>
        <taxon>Cytophagaceae</taxon>
        <taxon>Rhabdobacter</taxon>
    </lineage>
</organism>
<accession>A0A840U4G0</accession>
<dbReference type="Pfam" id="PF06537">
    <property type="entry name" value="DHOR"/>
    <property type="match status" value="2"/>
</dbReference>
<evidence type="ECO:0000313" key="7">
    <source>
        <dbReference type="EMBL" id="MBB5286980.1"/>
    </source>
</evidence>
<evidence type="ECO:0000313" key="8">
    <source>
        <dbReference type="Proteomes" id="UP000557307"/>
    </source>
</evidence>
<feature type="domain" description="Cytochrome c" evidence="6">
    <location>
        <begin position="54"/>
        <end position="257"/>
    </location>
</feature>
<proteinExistence type="predicted"/>
<dbReference type="PROSITE" id="PS51257">
    <property type="entry name" value="PROKAR_LIPOPROTEIN"/>
    <property type="match status" value="1"/>
</dbReference>
<feature type="signal peptide" evidence="5">
    <location>
        <begin position="1"/>
        <end position="18"/>
    </location>
</feature>